<accession>A0A074MYS3</accession>
<comment type="caution">
    <text evidence="1">The sequence shown here is derived from an EMBL/GenBank/DDBJ whole genome shotgun (WGS) entry which is preliminary data.</text>
</comment>
<evidence type="ECO:0000313" key="1">
    <source>
        <dbReference type="EMBL" id="KEO98579.1"/>
    </source>
</evidence>
<dbReference type="EMBL" id="JMIX01000003">
    <property type="protein sequence ID" value="KEO98579.1"/>
    <property type="molecule type" value="Genomic_DNA"/>
</dbReference>
<gene>
    <name evidence="1" type="ORF">EH32_05595</name>
</gene>
<evidence type="ECO:0000313" key="2">
    <source>
        <dbReference type="Proteomes" id="UP000027866"/>
    </source>
</evidence>
<dbReference type="KEGG" id="elq:Ga0102493_112938"/>
<dbReference type="RefSeq" id="WP_034900815.1">
    <property type="nucleotide sequence ID" value="NZ_CP017057.1"/>
</dbReference>
<dbReference type="Proteomes" id="UP000027866">
    <property type="component" value="Unassembled WGS sequence"/>
</dbReference>
<organism evidence="1 2">
    <name type="scientific">Erythrobacter litoralis</name>
    <dbReference type="NCBI Taxonomy" id="39960"/>
    <lineage>
        <taxon>Bacteria</taxon>
        <taxon>Pseudomonadati</taxon>
        <taxon>Pseudomonadota</taxon>
        <taxon>Alphaproteobacteria</taxon>
        <taxon>Sphingomonadales</taxon>
        <taxon>Erythrobacteraceae</taxon>
        <taxon>Erythrobacter/Porphyrobacter group</taxon>
        <taxon>Erythrobacter</taxon>
    </lineage>
</organism>
<dbReference type="AlphaFoldDB" id="A0A074MYS3"/>
<reference evidence="1 2" key="1">
    <citation type="submission" date="2014-04" db="EMBL/GenBank/DDBJ databases">
        <title>A comprehensive comparison of genomes of Erythrobacter spp. Strains.</title>
        <authorList>
            <person name="Zheng Q."/>
        </authorList>
    </citation>
    <scope>NUCLEOTIDE SEQUENCE [LARGE SCALE GENOMIC DNA]</scope>
    <source>
        <strain evidence="1 2">DSM 8509</strain>
    </source>
</reference>
<sequence length="156" mass="17692">MTDETRIAASRWATPFEHSDPDRLHLLRVDYPSCAWVQYRDGRHFDFSEFTREGECAILVFCEDDLTVYRVSAQVDAICIHDERDFPQIDEWSTNSGKAAIRLTGTRLHASLSAFINGEEPTYCIVTGDDCAEFICLGEPLIEAVGKVEDSRPSFH</sequence>
<protein>
    <submittedName>
        <fullName evidence="1">Uncharacterized protein</fullName>
    </submittedName>
</protein>
<proteinExistence type="predicted"/>
<name>A0A074MYS3_9SPHN</name>
<dbReference type="PATRIC" id="fig|39960.10.peg.2034"/>
<dbReference type="OrthoDB" id="7409412at2"/>
<keyword evidence="2" id="KW-1185">Reference proteome</keyword>